<evidence type="ECO:0000256" key="2">
    <source>
        <dbReference type="ARBA" id="ARBA00011262"/>
    </source>
</evidence>
<dbReference type="EMBL" id="PDJE01000001">
    <property type="protein sequence ID" value="PFG29329.1"/>
    <property type="molecule type" value="Genomic_DNA"/>
</dbReference>
<feature type="transmembrane region" description="Helical" evidence="11">
    <location>
        <begin position="298"/>
        <end position="319"/>
    </location>
</feature>
<comment type="subunit">
    <text evidence="2">The complex is composed of two ATP-binding proteins (LsrA), two transmembrane proteins (LsrC and LsrD) and a solute-binding protein (LsrB).</text>
</comment>
<feature type="transmembrane region" description="Helical" evidence="11">
    <location>
        <begin position="167"/>
        <end position="188"/>
    </location>
</feature>
<keyword evidence="3" id="KW-0813">Transport</keyword>
<comment type="subcellular location">
    <subcellularLocation>
        <location evidence="1">Cell membrane</location>
        <topology evidence="1">Multi-pass membrane protein</topology>
    </subcellularLocation>
</comment>
<feature type="transmembrane region" description="Helical" evidence="11">
    <location>
        <begin position="259"/>
        <end position="286"/>
    </location>
</feature>
<evidence type="ECO:0000313" key="13">
    <source>
        <dbReference type="Proteomes" id="UP000221369"/>
    </source>
</evidence>
<evidence type="ECO:0000256" key="4">
    <source>
        <dbReference type="ARBA" id="ARBA00022475"/>
    </source>
</evidence>
<evidence type="ECO:0000256" key="11">
    <source>
        <dbReference type="SAM" id="Phobius"/>
    </source>
</evidence>
<reference evidence="12 13" key="1">
    <citation type="submission" date="2017-10" db="EMBL/GenBank/DDBJ databases">
        <title>Sequencing the genomes of 1000 actinobacteria strains.</title>
        <authorList>
            <person name="Klenk H.-P."/>
        </authorList>
    </citation>
    <scope>NUCLEOTIDE SEQUENCE [LARGE SCALE GENOMIC DNA]</scope>
    <source>
        <strain evidence="12 13">DSM 21798</strain>
    </source>
</reference>
<keyword evidence="8 11" id="KW-0472">Membrane</keyword>
<dbReference type="InterPro" id="IPR001851">
    <property type="entry name" value="ABC_transp_permease"/>
</dbReference>
<dbReference type="RefSeq" id="WP_098405923.1">
    <property type="nucleotide sequence ID" value="NZ_PDJE01000001.1"/>
</dbReference>
<keyword evidence="7 11" id="KW-1133">Transmembrane helix</keyword>
<dbReference type="Proteomes" id="UP000221369">
    <property type="component" value="Unassembled WGS sequence"/>
</dbReference>
<protein>
    <recommendedName>
        <fullName evidence="10">Autoinducer 2 import system permease protein LsrC</fullName>
    </recommendedName>
</protein>
<dbReference type="AlphaFoldDB" id="A0A2A9DTU9"/>
<feature type="transmembrane region" description="Helical" evidence="11">
    <location>
        <begin position="124"/>
        <end position="146"/>
    </location>
</feature>
<dbReference type="Pfam" id="PF02653">
    <property type="entry name" value="BPD_transp_2"/>
    <property type="match status" value="1"/>
</dbReference>
<evidence type="ECO:0000256" key="7">
    <source>
        <dbReference type="ARBA" id="ARBA00022989"/>
    </source>
</evidence>
<feature type="transmembrane region" description="Helical" evidence="11">
    <location>
        <begin position="20"/>
        <end position="39"/>
    </location>
</feature>
<evidence type="ECO:0000313" key="12">
    <source>
        <dbReference type="EMBL" id="PFG29329.1"/>
    </source>
</evidence>
<keyword evidence="6 11" id="KW-0812">Transmembrane</keyword>
<evidence type="ECO:0000256" key="8">
    <source>
        <dbReference type="ARBA" id="ARBA00023136"/>
    </source>
</evidence>
<accession>A0A2A9DTU9</accession>
<dbReference type="PANTHER" id="PTHR32196">
    <property type="entry name" value="ABC TRANSPORTER PERMEASE PROTEIN YPHD-RELATED-RELATED"/>
    <property type="match status" value="1"/>
</dbReference>
<comment type="caution">
    <text evidence="12">The sequence shown here is derived from an EMBL/GenBank/DDBJ whole genome shotgun (WGS) entry which is preliminary data.</text>
</comment>
<feature type="transmembrane region" description="Helical" evidence="11">
    <location>
        <begin position="46"/>
        <end position="66"/>
    </location>
</feature>
<name>A0A2A9DTU9_9MICO</name>
<dbReference type="PANTHER" id="PTHR32196:SF29">
    <property type="entry name" value="AUTOINDUCER 2 IMPORT SYSTEM PERMEASE PROTEIN LSRC"/>
    <property type="match status" value="1"/>
</dbReference>
<proteinExistence type="predicted"/>
<dbReference type="GO" id="GO:0022857">
    <property type="term" value="F:transmembrane transporter activity"/>
    <property type="evidence" value="ECO:0007669"/>
    <property type="project" value="InterPro"/>
</dbReference>
<dbReference type="GO" id="GO:0005886">
    <property type="term" value="C:plasma membrane"/>
    <property type="evidence" value="ECO:0007669"/>
    <property type="project" value="UniProtKB-SubCell"/>
</dbReference>
<organism evidence="12 13">
    <name type="scientific">Paramicrobacterium agarici</name>
    <dbReference type="NCBI Taxonomy" id="630514"/>
    <lineage>
        <taxon>Bacteria</taxon>
        <taxon>Bacillati</taxon>
        <taxon>Actinomycetota</taxon>
        <taxon>Actinomycetes</taxon>
        <taxon>Micrococcales</taxon>
        <taxon>Microbacteriaceae</taxon>
        <taxon>Paramicrobacterium</taxon>
    </lineage>
</organism>
<keyword evidence="13" id="KW-1185">Reference proteome</keyword>
<keyword evidence="5" id="KW-0997">Cell inner membrane</keyword>
<evidence type="ECO:0000256" key="5">
    <source>
        <dbReference type="ARBA" id="ARBA00022519"/>
    </source>
</evidence>
<dbReference type="CDD" id="cd06579">
    <property type="entry name" value="TM_PBP1_transp_AraH_like"/>
    <property type="match status" value="1"/>
</dbReference>
<keyword evidence="4" id="KW-1003">Cell membrane</keyword>
<evidence type="ECO:0000256" key="6">
    <source>
        <dbReference type="ARBA" id="ARBA00022692"/>
    </source>
</evidence>
<evidence type="ECO:0000256" key="3">
    <source>
        <dbReference type="ARBA" id="ARBA00022448"/>
    </source>
</evidence>
<gene>
    <name evidence="12" type="ORF">ATJ78_0234</name>
</gene>
<evidence type="ECO:0000256" key="10">
    <source>
        <dbReference type="ARBA" id="ARBA00039382"/>
    </source>
</evidence>
<comment type="function">
    <text evidence="9">Part of the ABC transporter complex LsrABCD involved in autoinducer 2 (AI-2) import. Probably responsible for the translocation of the substrate across the membrane.</text>
</comment>
<sequence length="342" mass="35579">MSPATSRLTTLLKRRETSVALAVIVVIVIATLFNSNFTFGSDGFRNLLLTPSILVLLAIAQAVVVITRNIDLSVSAILGLSAYATGRMFTDWPGAPTILVILLGVLLGTALGIINGLLVSVAKVPALVITLGTLYIYRGIDIAWAGSTRINASDLPRDFTSIGTGSLFGIPWLTVIALVAFAVLAYYLGYSRSGRDLYAIGSNPDAAKLYGLPVARRVFSTFVISGTLSGVAGVMYAARYATVSATAGSGMELDSVAAAVIGGVAIFGGSGTVLGAALGAVLLSTIDRALPTVGIQDFWQQAVVGALIIGAIVLDRVLYVRNQKALARERQTPSGDREGARS</sequence>
<evidence type="ECO:0000256" key="1">
    <source>
        <dbReference type="ARBA" id="ARBA00004651"/>
    </source>
</evidence>
<evidence type="ECO:0000256" key="9">
    <source>
        <dbReference type="ARBA" id="ARBA00025439"/>
    </source>
</evidence>
<feature type="transmembrane region" description="Helical" evidence="11">
    <location>
        <begin position="97"/>
        <end position="118"/>
    </location>
</feature>